<proteinExistence type="predicted"/>
<dbReference type="AlphaFoldDB" id="A0AAD6QGI2"/>
<evidence type="ECO:0000313" key="2">
    <source>
        <dbReference type="Proteomes" id="UP001164929"/>
    </source>
</evidence>
<accession>A0AAD6QGI2</accession>
<comment type="caution">
    <text evidence="1">The sequence shown here is derived from an EMBL/GenBank/DDBJ whole genome shotgun (WGS) entry which is preliminary data.</text>
</comment>
<name>A0AAD6QGI2_9ROSI</name>
<dbReference type="Proteomes" id="UP001164929">
    <property type="component" value="Chromosome 7"/>
</dbReference>
<sequence length="29" mass="3185">MNLGVADLARLGCKRTLIFVVEEDLDCCS</sequence>
<protein>
    <submittedName>
        <fullName evidence="1">Uncharacterized protein</fullName>
    </submittedName>
</protein>
<keyword evidence="2" id="KW-1185">Reference proteome</keyword>
<reference evidence="1" key="1">
    <citation type="journal article" date="2023" name="Mol. Ecol. Resour.">
        <title>Chromosome-level genome assembly of a triploid poplar Populus alba 'Berolinensis'.</title>
        <authorList>
            <person name="Chen S."/>
            <person name="Yu Y."/>
            <person name="Wang X."/>
            <person name="Wang S."/>
            <person name="Zhang T."/>
            <person name="Zhou Y."/>
            <person name="He R."/>
            <person name="Meng N."/>
            <person name="Wang Y."/>
            <person name="Liu W."/>
            <person name="Liu Z."/>
            <person name="Liu J."/>
            <person name="Guo Q."/>
            <person name="Huang H."/>
            <person name="Sederoff R.R."/>
            <person name="Wang G."/>
            <person name="Qu G."/>
            <person name="Chen S."/>
        </authorList>
    </citation>
    <scope>NUCLEOTIDE SEQUENCE</scope>
    <source>
        <strain evidence="1">SC-2020</strain>
    </source>
</reference>
<organism evidence="1 2">
    <name type="scientific">Populus alba x Populus x berolinensis</name>
    <dbReference type="NCBI Taxonomy" id="444605"/>
    <lineage>
        <taxon>Eukaryota</taxon>
        <taxon>Viridiplantae</taxon>
        <taxon>Streptophyta</taxon>
        <taxon>Embryophyta</taxon>
        <taxon>Tracheophyta</taxon>
        <taxon>Spermatophyta</taxon>
        <taxon>Magnoliopsida</taxon>
        <taxon>eudicotyledons</taxon>
        <taxon>Gunneridae</taxon>
        <taxon>Pentapetalae</taxon>
        <taxon>rosids</taxon>
        <taxon>fabids</taxon>
        <taxon>Malpighiales</taxon>
        <taxon>Salicaceae</taxon>
        <taxon>Saliceae</taxon>
        <taxon>Populus</taxon>
    </lineage>
</organism>
<evidence type="ECO:0000313" key="1">
    <source>
        <dbReference type="EMBL" id="KAJ6989953.1"/>
    </source>
</evidence>
<gene>
    <name evidence="1" type="ORF">NC653_018456</name>
</gene>
<dbReference type="EMBL" id="JAQIZT010000007">
    <property type="protein sequence ID" value="KAJ6989953.1"/>
    <property type="molecule type" value="Genomic_DNA"/>
</dbReference>